<evidence type="ECO:0000256" key="6">
    <source>
        <dbReference type="ARBA" id="ARBA00022889"/>
    </source>
</evidence>
<keyword evidence="4 13" id="KW-0732">Signal</keyword>
<keyword evidence="7 12" id="KW-1133">Transmembrane helix</keyword>
<dbReference type="PRINTS" id="PR01472">
    <property type="entry name" value="ICAMVCAM1"/>
</dbReference>
<sequence>MRSWKLCIDFLWCAVTLTAFPGAPQEQEFLRIWPMKPVVEFGGSIVLNCSASCKNIALETSLNNAPAGDGPTWRAFSLTNISSWEPKPQCYATCQSNTFQEAAITVYRAPERVMLDPLPEVEVGKEYNVTCRVFNVAPIRNLTVTLYQGERRLYVETFEDHRNPEAGSVVVTSNSITAQQNDHGEEVTCHAALDLRPEGPFLEKASNNQSRVAYPPEQVIMELQKSSTGQSWHYNLKCHIVRVAPLSKLTVTFFKGAERLHSQKLWNYTRPERANVTVTHPITLGPWDHGKAATCHVMLDFSPNEKPFTAASHKVALRTAESCTAIVVAASSIAMLSLLLVSILVYYLVWVPAASK</sequence>
<keyword evidence="10" id="KW-0325">Glycoprotein</keyword>
<organism evidence="15 16">
    <name type="scientific">Podarcis lilfordi</name>
    <name type="common">Lilford's wall lizard</name>
    <dbReference type="NCBI Taxonomy" id="74358"/>
    <lineage>
        <taxon>Eukaryota</taxon>
        <taxon>Metazoa</taxon>
        <taxon>Chordata</taxon>
        <taxon>Craniata</taxon>
        <taxon>Vertebrata</taxon>
        <taxon>Euteleostomi</taxon>
        <taxon>Lepidosauria</taxon>
        <taxon>Squamata</taxon>
        <taxon>Bifurcata</taxon>
        <taxon>Unidentata</taxon>
        <taxon>Episquamata</taxon>
        <taxon>Laterata</taxon>
        <taxon>Lacertibaenia</taxon>
        <taxon>Lacertidae</taxon>
        <taxon>Podarcis</taxon>
    </lineage>
</organism>
<keyword evidence="3 12" id="KW-0812">Transmembrane</keyword>
<feature type="transmembrane region" description="Helical" evidence="12">
    <location>
        <begin position="325"/>
        <end position="349"/>
    </location>
</feature>
<accession>A0AA35LGI0</accession>
<dbReference type="Pfam" id="PF03921">
    <property type="entry name" value="ICAM_N"/>
    <property type="match status" value="1"/>
</dbReference>
<dbReference type="GO" id="GO:0005178">
    <property type="term" value="F:integrin binding"/>
    <property type="evidence" value="ECO:0007669"/>
    <property type="project" value="InterPro"/>
</dbReference>
<evidence type="ECO:0000256" key="12">
    <source>
        <dbReference type="SAM" id="Phobius"/>
    </source>
</evidence>
<feature type="chain" id="PRO_5041359413" evidence="13">
    <location>
        <begin position="20"/>
        <end position="356"/>
    </location>
</feature>
<dbReference type="InterPro" id="IPR036179">
    <property type="entry name" value="Ig-like_dom_sf"/>
</dbReference>
<dbReference type="InterPro" id="IPR047012">
    <property type="entry name" value="ICAM_VCAM"/>
</dbReference>
<feature type="domain" description="Intercellular adhesion molecule N-terminal" evidence="14">
    <location>
        <begin position="29"/>
        <end position="112"/>
    </location>
</feature>
<feature type="signal peptide" evidence="13">
    <location>
        <begin position="1"/>
        <end position="19"/>
    </location>
</feature>
<evidence type="ECO:0000259" key="14">
    <source>
        <dbReference type="Pfam" id="PF03921"/>
    </source>
</evidence>
<evidence type="ECO:0000256" key="9">
    <source>
        <dbReference type="ARBA" id="ARBA00023157"/>
    </source>
</evidence>
<evidence type="ECO:0000256" key="5">
    <source>
        <dbReference type="ARBA" id="ARBA00022737"/>
    </source>
</evidence>
<dbReference type="InterPro" id="IPR003987">
    <property type="entry name" value="ICAM_VCAM_N"/>
</dbReference>
<dbReference type="AlphaFoldDB" id="A0AA35LGI0"/>
<evidence type="ECO:0000256" key="1">
    <source>
        <dbReference type="ARBA" id="ARBA00004479"/>
    </source>
</evidence>
<comment type="subcellular location">
    <subcellularLocation>
        <location evidence="1">Membrane</location>
        <topology evidence="1">Single-pass type I membrane protein</topology>
    </subcellularLocation>
</comment>
<evidence type="ECO:0000256" key="2">
    <source>
        <dbReference type="ARBA" id="ARBA00005925"/>
    </source>
</evidence>
<dbReference type="SUPFAM" id="SSF48726">
    <property type="entry name" value="Immunoglobulin"/>
    <property type="match status" value="3"/>
</dbReference>
<evidence type="ECO:0000256" key="4">
    <source>
        <dbReference type="ARBA" id="ARBA00022729"/>
    </source>
</evidence>
<name>A0AA35LGI0_9SAUR</name>
<dbReference type="EMBL" id="OX395142">
    <property type="protein sequence ID" value="CAI5795905.1"/>
    <property type="molecule type" value="Genomic_DNA"/>
</dbReference>
<dbReference type="PANTHER" id="PTHR13771">
    <property type="entry name" value="INTERCELLULAR ADHESION MOLECULE"/>
    <property type="match status" value="1"/>
</dbReference>
<dbReference type="GO" id="GO:0098609">
    <property type="term" value="P:cell-cell adhesion"/>
    <property type="evidence" value="ECO:0007669"/>
    <property type="project" value="InterPro"/>
</dbReference>
<dbReference type="InterPro" id="IPR013783">
    <property type="entry name" value="Ig-like_fold"/>
</dbReference>
<dbReference type="Proteomes" id="UP001178461">
    <property type="component" value="Chromosome 17"/>
</dbReference>
<keyword evidence="6" id="KW-0130">Cell adhesion</keyword>
<keyword evidence="5" id="KW-0677">Repeat</keyword>
<evidence type="ECO:0000256" key="3">
    <source>
        <dbReference type="ARBA" id="ARBA00022692"/>
    </source>
</evidence>
<dbReference type="PANTHER" id="PTHR13771:SF9">
    <property type="entry name" value="INTERCELLULAR ADHESION MOLECULE 5"/>
    <property type="match status" value="1"/>
</dbReference>
<dbReference type="Gene3D" id="2.60.40.10">
    <property type="entry name" value="Immunoglobulins"/>
    <property type="match status" value="3"/>
</dbReference>
<evidence type="ECO:0000256" key="13">
    <source>
        <dbReference type="SAM" id="SignalP"/>
    </source>
</evidence>
<evidence type="ECO:0000313" key="15">
    <source>
        <dbReference type="EMBL" id="CAI5795905.1"/>
    </source>
</evidence>
<protein>
    <submittedName>
        <fullName evidence="15">Intercellular adhesion molecule 5-like</fullName>
    </submittedName>
</protein>
<evidence type="ECO:0000313" key="16">
    <source>
        <dbReference type="Proteomes" id="UP001178461"/>
    </source>
</evidence>
<keyword evidence="8 12" id="KW-0472">Membrane</keyword>
<keyword evidence="16" id="KW-1185">Reference proteome</keyword>
<gene>
    <name evidence="15" type="ORF">PODLI_1B004809</name>
</gene>
<proteinExistence type="inferred from homology"/>
<comment type="similarity">
    <text evidence="2">Belongs to the immunoglobulin superfamily. ICAM family.</text>
</comment>
<dbReference type="InterPro" id="IPR013768">
    <property type="entry name" value="ICAM_N"/>
</dbReference>
<reference evidence="15" key="1">
    <citation type="submission" date="2022-12" db="EMBL/GenBank/DDBJ databases">
        <authorList>
            <person name="Alioto T."/>
            <person name="Alioto T."/>
            <person name="Gomez Garrido J."/>
        </authorList>
    </citation>
    <scope>NUCLEOTIDE SEQUENCE</scope>
</reference>
<keyword evidence="9" id="KW-1015">Disulfide bond</keyword>
<keyword evidence="11" id="KW-0393">Immunoglobulin domain</keyword>
<evidence type="ECO:0000256" key="10">
    <source>
        <dbReference type="ARBA" id="ARBA00023180"/>
    </source>
</evidence>
<evidence type="ECO:0000256" key="7">
    <source>
        <dbReference type="ARBA" id="ARBA00022989"/>
    </source>
</evidence>
<evidence type="ECO:0000256" key="11">
    <source>
        <dbReference type="ARBA" id="ARBA00023319"/>
    </source>
</evidence>
<evidence type="ECO:0000256" key="8">
    <source>
        <dbReference type="ARBA" id="ARBA00023136"/>
    </source>
</evidence>
<dbReference type="GO" id="GO:0005886">
    <property type="term" value="C:plasma membrane"/>
    <property type="evidence" value="ECO:0007669"/>
    <property type="project" value="TreeGrafter"/>
</dbReference>